<accession>A0ABM3PF20</accession>
<feature type="signal peptide" evidence="2">
    <location>
        <begin position="1"/>
        <end position="22"/>
    </location>
</feature>
<dbReference type="RefSeq" id="XP_053070272.1">
    <property type="nucleotide sequence ID" value="XM_053214297.1"/>
</dbReference>
<evidence type="ECO:0000256" key="2">
    <source>
        <dbReference type="SAM" id="SignalP"/>
    </source>
</evidence>
<gene>
    <name evidence="4" type="primary">LOC128313899</name>
</gene>
<evidence type="ECO:0000313" key="4">
    <source>
        <dbReference type="RefSeq" id="XP_053070272.1"/>
    </source>
</evidence>
<reference evidence="4" key="2">
    <citation type="submission" date="2025-08" db="UniProtKB">
        <authorList>
            <consortium name="RefSeq"/>
        </authorList>
    </citation>
    <scope>IDENTIFICATION</scope>
    <source>
        <tissue evidence="4">Blood</tissue>
    </source>
</reference>
<organism evidence="3 4">
    <name type="scientific">Acinonyx jubatus</name>
    <name type="common">Cheetah</name>
    <dbReference type="NCBI Taxonomy" id="32536"/>
    <lineage>
        <taxon>Eukaryota</taxon>
        <taxon>Metazoa</taxon>
        <taxon>Chordata</taxon>
        <taxon>Craniata</taxon>
        <taxon>Vertebrata</taxon>
        <taxon>Euteleostomi</taxon>
        <taxon>Mammalia</taxon>
        <taxon>Eutheria</taxon>
        <taxon>Laurasiatheria</taxon>
        <taxon>Carnivora</taxon>
        <taxon>Feliformia</taxon>
        <taxon>Felidae</taxon>
        <taxon>Felinae</taxon>
        <taxon>Acinonyx</taxon>
    </lineage>
</organism>
<reference evidence="3" key="1">
    <citation type="submission" date="2025-05" db="UniProtKB">
        <authorList>
            <consortium name="RefSeq"/>
        </authorList>
    </citation>
    <scope>NUCLEOTIDE SEQUENCE [LARGE SCALE GENOMIC DNA]</scope>
</reference>
<feature type="compositionally biased region" description="Basic and acidic residues" evidence="1">
    <location>
        <begin position="113"/>
        <end position="124"/>
    </location>
</feature>
<feature type="chain" id="PRO_5046530907" evidence="2">
    <location>
        <begin position="23"/>
        <end position="169"/>
    </location>
</feature>
<dbReference type="Proteomes" id="UP001652583">
    <property type="component" value="Chromosome C1"/>
</dbReference>
<feature type="compositionally biased region" description="Low complexity" evidence="1">
    <location>
        <begin position="137"/>
        <end position="148"/>
    </location>
</feature>
<keyword evidence="2" id="KW-0732">Signal</keyword>
<dbReference type="GeneID" id="128313899"/>
<protein>
    <submittedName>
        <fullName evidence="4">Uncharacterized protein LOC128313899</fullName>
    </submittedName>
</protein>
<name>A0ABM3PF20_ACIJB</name>
<feature type="region of interest" description="Disordered" evidence="1">
    <location>
        <begin position="65"/>
        <end position="169"/>
    </location>
</feature>
<keyword evidence="3" id="KW-1185">Reference proteome</keyword>
<evidence type="ECO:0000256" key="1">
    <source>
        <dbReference type="SAM" id="MobiDB-lite"/>
    </source>
</evidence>
<evidence type="ECO:0000313" key="3">
    <source>
        <dbReference type="Proteomes" id="UP001652583"/>
    </source>
</evidence>
<feature type="compositionally biased region" description="Basic and acidic residues" evidence="1">
    <location>
        <begin position="155"/>
        <end position="169"/>
    </location>
</feature>
<feature type="compositionally biased region" description="Low complexity" evidence="1">
    <location>
        <begin position="77"/>
        <end position="96"/>
    </location>
</feature>
<proteinExistence type="predicted"/>
<sequence length="169" mass="17967">MFALCGLRVIMELCIFLHPPGADEQRVSSSRAERLCASCAWVRAGVWALRPLPPPLRPLGALWPPPPPPAASFHKSPGAQPVPAFQAGPAPAAAVPEHQASSPNPHLRRSARRGVECRGGRLERGGGCQLSARTCRSPESGSPSLSPEFWPPPPGRDRTREAASPVGKE</sequence>